<dbReference type="AlphaFoldDB" id="A0A5C7G295"/>
<proteinExistence type="predicted"/>
<reference evidence="2 3" key="1">
    <citation type="submission" date="2019-08" db="EMBL/GenBank/DDBJ databases">
        <title>Massilia golmudensis sp. nov., isolated from sand in the Qinghai-Tibetan Plateau.</title>
        <authorList>
            <person name="Zhang B."/>
        </authorList>
    </citation>
    <scope>NUCLEOTIDE SEQUENCE [LARGE SCALE GENOMIC DNA]</scope>
    <source>
        <strain evidence="2 3">GEM5</strain>
    </source>
</reference>
<feature type="domain" description="BioF2-like acetyltransferase" evidence="1">
    <location>
        <begin position="180"/>
        <end position="321"/>
    </location>
</feature>
<keyword evidence="3" id="KW-1185">Reference proteome</keyword>
<comment type="caution">
    <text evidence="2">The sequence shown here is derived from an EMBL/GenBank/DDBJ whole genome shotgun (WGS) entry which is preliminary data.</text>
</comment>
<dbReference type="Proteomes" id="UP000321413">
    <property type="component" value="Unassembled WGS sequence"/>
</dbReference>
<accession>A0A5C7G295</accession>
<organism evidence="2 3">
    <name type="scientific">Massilia arenae</name>
    <dbReference type="NCBI Taxonomy" id="2603288"/>
    <lineage>
        <taxon>Bacteria</taxon>
        <taxon>Pseudomonadati</taxon>
        <taxon>Pseudomonadota</taxon>
        <taxon>Betaproteobacteria</taxon>
        <taxon>Burkholderiales</taxon>
        <taxon>Oxalobacteraceae</taxon>
        <taxon>Telluria group</taxon>
        <taxon>Massilia</taxon>
    </lineage>
</organism>
<keyword evidence="2" id="KW-0808">Transferase</keyword>
<dbReference type="Pfam" id="PF13480">
    <property type="entry name" value="Acetyltransf_6"/>
    <property type="match status" value="1"/>
</dbReference>
<dbReference type="InterPro" id="IPR016181">
    <property type="entry name" value="Acyl_CoA_acyltransferase"/>
</dbReference>
<name>A0A5C7G295_9BURK</name>
<evidence type="ECO:0000259" key="1">
    <source>
        <dbReference type="Pfam" id="PF13480"/>
    </source>
</evidence>
<dbReference type="RefSeq" id="WP_147935766.1">
    <property type="nucleotide sequence ID" value="NZ_VPFD01000017.1"/>
</dbReference>
<dbReference type="InterPro" id="IPR038740">
    <property type="entry name" value="BioF2-like_GNAT_dom"/>
</dbReference>
<dbReference type="EMBL" id="VPFD01000017">
    <property type="protein sequence ID" value="TXF98470.1"/>
    <property type="molecule type" value="Genomic_DNA"/>
</dbReference>
<protein>
    <submittedName>
        <fullName evidence="2">GNAT family N-acetyltransferase</fullName>
    </submittedName>
</protein>
<sequence>MGIENTTAHAIPANFWKEGSPSFAAHADKNIVFNRFYDSAIPDFADASLERLYENIYCTLTRIGLYERLDDIHTFAAADEHDIVLLILFRIDRNTVRIVNQQIALSAGDLAYFAVNVFSRYPAARRIEGYALDTPVDSSTFASTFASTFSFPVQVLPQLEENVVALPSSADAYMGQLGKSTRELMRRSMRKCAAQFPSCRFEVLSTHQITPRHVRELVDLTDQRMDARNATPYVENSDIDRIVRLARSHGYLGIMLIDDTIVAACLCSRVGKRHFLHLVGHAPRFDAYRLGRQVTLHTIYHAIAIGGRELWMMGGHHDWKSHFLARRKTLGSVTIYRSRVAALVCWRTLLRNAARTRLHSLRLLVTTVQARDGAGKRLLVHSFAALRHAKKGLRRLRSLLAGGAGKPSLRRNGDSTDA</sequence>
<evidence type="ECO:0000313" key="3">
    <source>
        <dbReference type="Proteomes" id="UP000321413"/>
    </source>
</evidence>
<dbReference type="SUPFAM" id="SSF55729">
    <property type="entry name" value="Acyl-CoA N-acyltransferases (Nat)"/>
    <property type="match status" value="1"/>
</dbReference>
<evidence type="ECO:0000313" key="2">
    <source>
        <dbReference type="EMBL" id="TXF98470.1"/>
    </source>
</evidence>
<dbReference type="GO" id="GO:0016740">
    <property type="term" value="F:transferase activity"/>
    <property type="evidence" value="ECO:0007669"/>
    <property type="project" value="UniProtKB-KW"/>
</dbReference>
<dbReference type="Gene3D" id="3.40.630.30">
    <property type="match status" value="1"/>
</dbReference>
<gene>
    <name evidence="2" type="ORF">FVD38_16170</name>
</gene>